<evidence type="ECO:0000313" key="2">
    <source>
        <dbReference type="EMBL" id="GHH59299.1"/>
    </source>
</evidence>
<organism evidence="2 3">
    <name type="scientific">Kitasatospora indigofera</name>
    <dbReference type="NCBI Taxonomy" id="67307"/>
    <lineage>
        <taxon>Bacteria</taxon>
        <taxon>Bacillati</taxon>
        <taxon>Actinomycetota</taxon>
        <taxon>Actinomycetes</taxon>
        <taxon>Kitasatosporales</taxon>
        <taxon>Streptomycetaceae</taxon>
        <taxon>Kitasatospora</taxon>
    </lineage>
</organism>
<proteinExistence type="predicted"/>
<protein>
    <submittedName>
        <fullName evidence="2">Uncharacterized protein</fullName>
    </submittedName>
</protein>
<feature type="region of interest" description="Disordered" evidence="1">
    <location>
        <begin position="1"/>
        <end position="42"/>
    </location>
</feature>
<name>A0A919FB24_9ACTN</name>
<feature type="compositionally biased region" description="Gly residues" evidence="1">
    <location>
        <begin position="1"/>
        <end position="14"/>
    </location>
</feature>
<dbReference type="Proteomes" id="UP000617734">
    <property type="component" value="Unassembled WGS sequence"/>
</dbReference>
<evidence type="ECO:0000313" key="3">
    <source>
        <dbReference type="Proteomes" id="UP000617734"/>
    </source>
</evidence>
<reference evidence="2" key="2">
    <citation type="submission" date="2020-09" db="EMBL/GenBank/DDBJ databases">
        <authorList>
            <person name="Sun Q."/>
            <person name="Ohkuma M."/>
        </authorList>
    </citation>
    <scope>NUCLEOTIDE SEQUENCE</scope>
    <source>
        <strain evidence="2">JCM 4646</strain>
    </source>
</reference>
<dbReference type="EMBL" id="BNBO01000001">
    <property type="protein sequence ID" value="GHH59299.1"/>
    <property type="molecule type" value="Genomic_DNA"/>
</dbReference>
<dbReference type="AlphaFoldDB" id="A0A919FB24"/>
<keyword evidence="3" id="KW-1185">Reference proteome</keyword>
<feature type="compositionally biased region" description="Basic residues" evidence="1">
    <location>
        <begin position="22"/>
        <end position="33"/>
    </location>
</feature>
<comment type="caution">
    <text evidence="2">The sequence shown here is derived from an EMBL/GenBank/DDBJ whole genome shotgun (WGS) entry which is preliminary data.</text>
</comment>
<reference evidence="2" key="1">
    <citation type="journal article" date="2014" name="Int. J. Syst. Evol. Microbiol.">
        <title>Complete genome sequence of Corynebacterium casei LMG S-19264T (=DSM 44701T), isolated from a smear-ripened cheese.</title>
        <authorList>
            <consortium name="US DOE Joint Genome Institute (JGI-PGF)"/>
            <person name="Walter F."/>
            <person name="Albersmeier A."/>
            <person name="Kalinowski J."/>
            <person name="Ruckert C."/>
        </authorList>
    </citation>
    <scope>NUCLEOTIDE SEQUENCE</scope>
    <source>
        <strain evidence="2">JCM 4646</strain>
    </source>
</reference>
<evidence type="ECO:0000256" key="1">
    <source>
        <dbReference type="SAM" id="MobiDB-lite"/>
    </source>
</evidence>
<sequence length="117" mass="12115">MTGAGGVAQQGGGTVADTCRATSRRSQSRHSRRSAGSVTPPVRCSSCQGGALWCVAVDAADLDRPARRRSGCIPLFADRAVLPGEAVSLTRGGADRFRAAEKRVADRVLVMQTAGST</sequence>
<accession>A0A919FB24</accession>
<gene>
    <name evidence="2" type="ORF">GCM10018781_02260</name>
</gene>